<dbReference type="PROSITE" id="PS50110">
    <property type="entry name" value="RESPONSE_REGULATORY"/>
    <property type="match status" value="1"/>
</dbReference>
<evidence type="ECO:0000313" key="4">
    <source>
        <dbReference type="Proteomes" id="UP000190328"/>
    </source>
</evidence>
<organism evidence="3 4">
    <name type="scientific">Pilibacter termitis</name>
    <dbReference type="NCBI Taxonomy" id="263852"/>
    <lineage>
        <taxon>Bacteria</taxon>
        <taxon>Bacillati</taxon>
        <taxon>Bacillota</taxon>
        <taxon>Bacilli</taxon>
        <taxon>Lactobacillales</taxon>
        <taxon>Enterococcaceae</taxon>
        <taxon>Pilibacter</taxon>
    </lineage>
</organism>
<evidence type="ECO:0000259" key="2">
    <source>
        <dbReference type="PROSITE" id="PS50110"/>
    </source>
</evidence>
<keyword evidence="1" id="KW-0597">Phosphoprotein</keyword>
<dbReference type="RefSeq" id="WP_078806629.1">
    <property type="nucleotide sequence ID" value="NZ_FUXI01000005.1"/>
</dbReference>
<dbReference type="Gene3D" id="2.40.50.1020">
    <property type="entry name" value="LytTr DNA-binding domain"/>
    <property type="match status" value="1"/>
</dbReference>
<dbReference type="EMBL" id="FUXI01000005">
    <property type="protein sequence ID" value="SJZ53642.1"/>
    <property type="molecule type" value="Genomic_DNA"/>
</dbReference>
<dbReference type="PANTHER" id="PTHR37299">
    <property type="entry name" value="TRANSCRIPTIONAL REGULATOR-RELATED"/>
    <property type="match status" value="1"/>
</dbReference>
<dbReference type="GO" id="GO:0003677">
    <property type="term" value="F:DNA binding"/>
    <property type="evidence" value="ECO:0007669"/>
    <property type="project" value="UniProtKB-KW"/>
</dbReference>
<dbReference type="InterPro" id="IPR046947">
    <property type="entry name" value="LytR-like"/>
</dbReference>
<keyword evidence="4" id="KW-1185">Reference proteome</keyword>
<feature type="domain" description="Response regulatory" evidence="2">
    <location>
        <begin position="3"/>
        <end position="118"/>
    </location>
</feature>
<dbReference type="InterPro" id="IPR007492">
    <property type="entry name" value="LytTR_DNA-bd_dom"/>
</dbReference>
<gene>
    <name evidence="3" type="ORF">SAMN02745116_00672</name>
</gene>
<dbReference type="Pfam" id="PF04397">
    <property type="entry name" value="LytTR"/>
    <property type="match status" value="1"/>
</dbReference>
<reference evidence="3 4" key="1">
    <citation type="submission" date="2017-02" db="EMBL/GenBank/DDBJ databases">
        <authorList>
            <person name="Peterson S.W."/>
        </authorList>
    </citation>
    <scope>NUCLEOTIDE SEQUENCE [LARGE SCALE GENOMIC DNA]</scope>
    <source>
        <strain evidence="3 4">ATCC BAA-1030</strain>
    </source>
</reference>
<dbReference type="Gene3D" id="3.40.50.2300">
    <property type="match status" value="1"/>
</dbReference>
<dbReference type="InterPro" id="IPR001789">
    <property type="entry name" value="Sig_transdc_resp-reg_receiver"/>
</dbReference>
<sequence>MLKIVCVSENLVLLERLKRDFHDFQSKFNIPFTVKFFSKPEKLLKKIKDFHLVFIDLEMTQINELGIIKKVKHLNSPLVYILSQKEDLGWESFNSNIFYFLKKDTHLEEKLEPILKNVLEEEKKKSAFLLKDAEKEMLTLVKVEEIDYIEAFAKKSMVMANGKYYDSDFTLKQWESLFEEKHSFQKINRSFIVNFGTIRSITTNEVVVGNGQSISIAVRQQSAIKKAWKKFLMEQMNEMKMVEGVR</sequence>
<dbReference type="PANTHER" id="PTHR37299:SF1">
    <property type="entry name" value="STAGE 0 SPORULATION PROTEIN A HOMOLOG"/>
    <property type="match status" value="1"/>
</dbReference>
<accession>A0A1T4LFW2</accession>
<proteinExistence type="predicted"/>
<dbReference type="SUPFAM" id="SSF52172">
    <property type="entry name" value="CheY-like"/>
    <property type="match status" value="1"/>
</dbReference>
<dbReference type="AlphaFoldDB" id="A0A1T4LFW2"/>
<keyword evidence="3" id="KW-0238">DNA-binding</keyword>
<dbReference type="Proteomes" id="UP000190328">
    <property type="component" value="Unassembled WGS sequence"/>
</dbReference>
<dbReference type="SMART" id="SM00850">
    <property type="entry name" value="LytTR"/>
    <property type="match status" value="1"/>
</dbReference>
<dbReference type="STRING" id="263852.SAMN02745116_00672"/>
<evidence type="ECO:0000313" key="3">
    <source>
        <dbReference type="EMBL" id="SJZ53642.1"/>
    </source>
</evidence>
<dbReference type="InterPro" id="IPR011006">
    <property type="entry name" value="CheY-like_superfamily"/>
</dbReference>
<protein>
    <submittedName>
        <fullName evidence="3">DNA-binding response regulator, LytR/AlgR family</fullName>
    </submittedName>
</protein>
<evidence type="ECO:0000256" key="1">
    <source>
        <dbReference type="PROSITE-ProRule" id="PRU00169"/>
    </source>
</evidence>
<name>A0A1T4LFW2_9ENTE</name>
<dbReference type="OrthoDB" id="9809318at2"/>
<dbReference type="GO" id="GO:0000156">
    <property type="term" value="F:phosphorelay response regulator activity"/>
    <property type="evidence" value="ECO:0007669"/>
    <property type="project" value="InterPro"/>
</dbReference>
<feature type="modified residue" description="4-aspartylphosphate" evidence="1">
    <location>
        <position position="56"/>
    </location>
</feature>